<dbReference type="Proteomes" id="UP000298111">
    <property type="component" value="Unassembled WGS sequence"/>
</dbReference>
<accession>A0A8H1LEV2</accession>
<dbReference type="InterPro" id="IPR051549">
    <property type="entry name" value="PEP_Utilizing_Enz"/>
</dbReference>
<dbReference type="GO" id="GO:0016772">
    <property type="term" value="F:transferase activity, transferring phosphorus-containing groups"/>
    <property type="evidence" value="ECO:0007669"/>
    <property type="project" value="InterPro"/>
</dbReference>
<sequence>MAYADLTRQPLHSRSGPDTYWSTTNVGEAFPGVVTPLGWSLCGPGVEVGIRDSYARVGALPRKEVRVPDRVEDRLISVFYGRGALNVNFFCRMGARLPGSAPDAIARQFLGELPPGVPARSTLRRLPAVALKMPAAQATVRRDVLRRTAPVKPWWQQWVSRLDTLDLPAARAALDEARSRFTEMLRVQAAGLFIGVQTVYDRLDALVQSAGPAPEVAEALMGGQGSHAESRLIGDLWALGRGAMSLDGFLAEHGYHGPDEGEVSARVWREDPAPVLRLAEQYAALGSGADPGEAAVRRAAARREAERALLAALPAHRRPGARLVLRLALSRIPLRGVAKAAFLQALDVARGAARRIGTHLADEGVLDDPEDVFCFTADELAGALPHDAAGIAAERRAQRAEFQSIALPAHWRGNPEPVRQAPAGPAAGLRTGVRGIGAAGGVAEGVVRVVHDAAFTEVEPGDILVCATTDPSWASVLFLSGALVVDVGGPLSHAAVVAREIGVPCVVGTGDGTRALATGDRVRVDGGAGTVEVLDRAAVLTAQEPKGGAS</sequence>
<dbReference type="EMBL" id="RCIY01000053">
    <property type="protein sequence ID" value="TGG83924.1"/>
    <property type="molecule type" value="Genomic_DNA"/>
</dbReference>
<protein>
    <submittedName>
        <fullName evidence="2">PEP-utilizing protein mobile subunit</fullName>
    </submittedName>
</protein>
<gene>
    <name evidence="2" type="ORF">D8771_13595</name>
</gene>
<dbReference type="Pfam" id="PF00391">
    <property type="entry name" value="PEP-utilizers"/>
    <property type="match status" value="1"/>
</dbReference>
<proteinExistence type="predicted"/>
<dbReference type="PANTHER" id="PTHR43615:SF1">
    <property type="entry name" value="PPDK_N DOMAIN-CONTAINING PROTEIN"/>
    <property type="match status" value="1"/>
</dbReference>
<evidence type="ECO:0000259" key="1">
    <source>
        <dbReference type="Pfam" id="PF00391"/>
    </source>
</evidence>
<dbReference type="PANTHER" id="PTHR43615">
    <property type="entry name" value="PHOSPHOENOLPYRUVATE SYNTHASE-RELATED"/>
    <property type="match status" value="1"/>
</dbReference>
<evidence type="ECO:0000313" key="3">
    <source>
        <dbReference type="Proteomes" id="UP000298111"/>
    </source>
</evidence>
<dbReference type="GeneID" id="75185901"/>
<organism evidence="2 3">
    <name type="scientific">Streptomyces albus</name>
    <dbReference type="NCBI Taxonomy" id="1888"/>
    <lineage>
        <taxon>Bacteria</taxon>
        <taxon>Bacillati</taxon>
        <taxon>Actinomycetota</taxon>
        <taxon>Actinomycetes</taxon>
        <taxon>Kitasatosporales</taxon>
        <taxon>Streptomycetaceae</taxon>
        <taxon>Streptomyces</taxon>
    </lineage>
</organism>
<dbReference type="RefSeq" id="WP_031176470.1">
    <property type="nucleotide sequence ID" value="NZ_BBQG01000013.1"/>
</dbReference>
<dbReference type="Gene3D" id="3.50.30.10">
    <property type="entry name" value="Phosphohistidine domain"/>
    <property type="match status" value="1"/>
</dbReference>
<feature type="domain" description="PEP-utilising enzyme mobile" evidence="1">
    <location>
        <begin position="459"/>
        <end position="529"/>
    </location>
</feature>
<comment type="caution">
    <text evidence="2">The sequence shown here is derived from an EMBL/GenBank/DDBJ whole genome shotgun (WGS) entry which is preliminary data.</text>
</comment>
<dbReference type="SUPFAM" id="SSF52009">
    <property type="entry name" value="Phosphohistidine domain"/>
    <property type="match status" value="1"/>
</dbReference>
<dbReference type="InterPro" id="IPR036637">
    <property type="entry name" value="Phosphohistidine_dom_sf"/>
</dbReference>
<evidence type="ECO:0000313" key="2">
    <source>
        <dbReference type="EMBL" id="TGG83924.1"/>
    </source>
</evidence>
<dbReference type="AlphaFoldDB" id="A0A8H1LEV2"/>
<dbReference type="InterPro" id="IPR008279">
    <property type="entry name" value="PEP-util_enz_mobile_dom"/>
</dbReference>
<name>A0A8H1LEV2_9ACTN</name>
<reference evidence="2 3" key="1">
    <citation type="submission" date="2018-10" db="EMBL/GenBank/DDBJ databases">
        <title>Isolation of pseudouridimycin from Streptomyces albus DSM 40763.</title>
        <authorList>
            <person name="Rosenqvist P."/>
            <person name="Metsae-Ketelae M."/>
            <person name="Virta P."/>
        </authorList>
    </citation>
    <scope>NUCLEOTIDE SEQUENCE [LARGE SCALE GENOMIC DNA]</scope>
    <source>
        <strain evidence="2 3">DSM 40763</strain>
    </source>
</reference>